<evidence type="ECO:0000256" key="2">
    <source>
        <dbReference type="ARBA" id="ARBA00009670"/>
    </source>
</evidence>
<accession>A0A6M2DM19</accession>
<dbReference type="AlphaFoldDB" id="A0A6M2DM19"/>
<organism evidence="7">
    <name type="scientific">Xenopsylla cheopis</name>
    <name type="common">Oriental rat flea</name>
    <name type="synonym">Pulex cheopis</name>
    <dbReference type="NCBI Taxonomy" id="163159"/>
    <lineage>
        <taxon>Eukaryota</taxon>
        <taxon>Metazoa</taxon>
        <taxon>Ecdysozoa</taxon>
        <taxon>Arthropoda</taxon>
        <taxon>Hexapoda</taxon>
        <taxon>Insecta</taxon>
        <taxon>Pterygota</taxon>
        <taxon>Neoptera</taxon>
        <taxon>Endopterygota</taxon>
        <taxon>Siphonaptera</taxon>
        <taxon>Pulicidae</taxon>
        <taxon>Xenopsyllinae</taxon>
        <taxon>Xenopsylla</taxon>
    </lineage>
</organism>
<evidence type="ECO:0000256" key="5">
    <source>
        <dbReference type="ARBA" id="ARBA00022840"/>
    </source>
</evidence>
<dbReference type="SUPFAM" id="SSF56112">
    <property type="entry name" value="Protein kinase-like (PK-like)"/>
    <property type="match status" value="1"/>
</dbReference>
<dbReference type="PANTHER" id="PTHR43851">
    <property type="match status" value="1"/>
</dbReference>
<evidence type="ECO:0000259" key="6">
    <source>
        <dbReference type="Pfam" id="PF03109"/>
    </source>
</evidence>
<name>A0A6M2DM19_XENCH</name>
<dbReference type="InterPro" id="IPR051409">
    <property type="entry name" value="Atypical_kinase_ADCK"/>
</dbReference>
<protein>
    <submittedName>
        <fullName evidence="7">Putative atypical kinase coq8b mitochondrial-like protein</fullName>
    </submittedName>
</protein>
<dbReference type="Pfam" id="PF03109">
    <property type="entry name" value="ABC1"/>
    <property type="match status" value="1"/>
</dbReference>
<sequence length="623" mass="71119">MSWGYDIAAVIRGLRSVLRAGTKLQENYYRRIWRNSSARAVTQSAGGFVNARINKAIIDPETELKDNINRVRETAQRIDVFLEGLKRYVFLKFNLQENTSSKNIPHMTLEEVEELLRKRGKLPSESYTWDPKEIKQFTGYKKGFVVHNHQFPKEALIETEKSLEEEEDEKPIIIEPNLPKLSESAKQRRVPSTRIERMASFGGLAATLGFRTLSELAKGAVGIGDATTVKKALLSPDNATKIVDTLCKVRGAALKLGQILSIQDDSVIAPELAAIFERVRNSADYMPLEQVESVFRSEFGEKWKELLVEFDEKPFAAASIGQVHYAVLNNGTTVAIKVQYPGVARGIESDIDNLVGLLNVWDVFPQGMFIDKIIKVAKHELAWEVDYEREAINSERYYDYFSIYPEYVIPKVIRSLSSAQVLTTELMPGVSIDQCFELPYEDRHMIAYSIMKLCLRELFVYRFMQTDPNWSNFLYIKETKQIALIDFGATRDYSKEFIDNYLRVIKAATDGDRDLVRTLSEHMGFLTGYESQSMRDAHIDAVMILGEVFSCKGEFDFGNQSTTKRIAALVPVMVSQRLCPPPEEIYSLHRKLSGVFLMCAKLNVKLSCRRMFEEVYNNYKFSD</sequence>
<keyword evidence="5" id="KW-0067">ATP-binding</keyword>
<reference evidence="7" key="1">
    <citation type="submission" date="2020-03" db="EMBL/GenBank/DDBJ databases">
        <title>Transcriptomic Profiling of the Digestive Tract of the Rat Flea, Xenopsylla cheopis, Following Blood Feeding and Infection with Yersinia pestis.</title>
        <authorList>
            <person name="Bland D.M."/>
            <person name="Martens C.A."/>
            <person name="Virtaneva K."/>
            <person name="Kanakabandi K."/>
            <person name="Long D."/>
            <person name="Rosenke R."/>
            <person name="Saturday G.A."/>
            <person name="Hoyt F.H."/>
            <person name="Bruno D.P."/>
            <person name="Ribeiro J.M.C."/>
            <person name="Hinnebusch J."/>
        </authorList>
    </citation>
    <scope>NUCLEOTIDE SEQUENCE</scope>
</reference>
<evidence type="ECO:0000256" key="4">
    <source>
        <dbReference type="ARBA" id="ARBA00022741"/>
    </source>
</evidence>
<keyword evidence="4" id="KW-0547">Nucleotide-binding</keyword>
<evidence type="ECO:0000313" key="7">
    <source>
        <dbReference type="EMBL" id="NOV46121.1"/>
    </source>
</evidence>
<dbReference type="InterPro" id="IPR011009">
    <property type="entry name" value="Kinase-like_dom_sf"/>
</dbReference>
<feature type="domain" description="ABC1 atypical kinase-like" evidence="6">
    <location>
        <begin position="279"/>
        <end position="517"/>
    </location>
</feature>
<proteinExistence type="inferred from homology"/>
<keyword evidence="3" id="KW-0808">Transferase</keyword>
<dbReference type="GO" id="GO:0006744">
    <property type="term" value="P:ubiquinone biosynthetic process"/>
    <property type="evidence" value="ECO:0007669"/>
    <property type="project" value="TreeGrafter"/>
</dbReference>
<evidence type="ECO:0000256" key="3">
    <source>
        <dbReference type="ARBA" id="ARBA00022679"/>
    </source>
</evidence>
<comment type="pathway">
    <text evidence="1">Cofactor biosynthesis; ubiquinone biosynthesis.</text>
</comment>
<dbReference type="GO" id="GO:0016301">
    <property type="term" value="F:kinase activity"/>
    <property type="evidence" value="ECO:0007669"/>
    <property type="project" value="UniProtKB-KW"/>
</dbReference>
<dbReference type="EMBL" id="GIIL01002395">
    <property type="protein sequence ID" value="NOV46121.1"/>
    <property type="molecule type" value="Transcribed_RNA"/>
</dbReference>
<evidence type="ECO:0000256" key="1">
    <source>
        <dbReference type="ARBA" id="ARBA00004749"/>
    </source>
</evidence>
<dbReference type="InterPro" id="IPR034646">
    <property type="entry name" value="ADCK3_dom"/>
</dbReference>
<dbReference type="InterPro" id="IPR004147">
    <property type="entry name" value="ABC1_dom"/>
</dbReference>
<dbReference type="PANTHER" id="PTHR43851:SF3">
    <property type="entry name" value="COENZYME Q8"/>
    <property type="match status" value="1"/>
</dbReference>
<dbReference type="CDD" id="cd13970">
    <property type="entry name" value="ABC1_ADCK3"/>
    <property type="match status" value="1"/>
</dbReference>
<keyword evidence="7" id="KW-0418">Kinase</keyword>
<comment type="similarity">
    <text evidence="2">Belongs to the protein kinase superfamily. ADCK protein kinase family.</text>
</comment>
<dbReference type="GO" id="GO:0005524">
    <property type="term" value="F:ATP binding"/>
    <property type="evidence" value="ECO:0007669"/>
    <property type="project" value="UniProtKB-KW"/>
</dbReference>